<sequence length="520" mass="59185">MPPIRTESSRKLANQEGKILLALSDLKDGRIKSIRAAAKLYDLPPSTLHHRASGRISRDSLTEWIISMDTRGAAPRPSTVREMANILLAAREEASLSTVGKNWPSTFINRRPELRTRFSRRYDYQRALNEDPKSIRQWFATVQSTIDENGIQPDDIYNFDETGFAMGLISSQKVVTRAEYYGRRSLLQPGNREWVTAIEAICADGYSLPPCVVFKGKVAIAGWFNENLPKDWRIEVSKNGWTTDEIGLRWLEKHFIPHTNSRVRGRFRLLILDGHSSHLTPQFDRICAENDVIPLYVGCFAVVKRAYGRFVSDLARRGYNHIDKHDFLVDYKHARFAASGLVPLDAERVLNKLNISRTPTPPSSRPSSRSSQFTPKTPRTVTQLFKQASILKDLLKQQSNSPPSPSKTILDQLIKGHYLSLHNTILLAEDNENLRIANKKIIKKRNRSTKRIPCAEGLTIKEAIQLAEQLDQPEEDDRVDSHAEVKLPSQPIMPAKRAPPRCSRCREISHRINVCKNRFI</sequence>
<dbReference type="GO" id="GO:0005634">
    <property type="term" value="C:nucleus"/>
    <property type="evidence" value="ECO:0007669"/>
    <property type="project" value="TreeGrafter"/>
</dbReference>
<evidence type="ECO:0000313" key="4">
    <source>
        <dbReference type="EMBL" id="CEJ62543.1"/>
    </source>
</evidence>
<dbReference type="InterPro" id="IPR009057">
    <property type="entry name" value="Homeodomain-like_sf"/>
</dbReference>
<evidence type="ECO:0000259" key="3">
    <source>
        <dbReference type="PROSITE" id="PS51253"/>
    </source>
</evidence>
<keyword evidence="1" id="KW-0238">DNA-binding</keyword>
<reference evidence="5" key="1">
    <citation type="journal article" date="2015" name="Genome Announc.">
        <title>Draft genome sequence of the fungus Penicillium brasilianum MG11.</title>
        <authorList>
            <person name="Horn F."/>
            <person name="Linde J."/>
            <person name="Mattern D.J."/>
            <person name="Walther G."/>
            <person name="Guthke R."/>
            <person name="Brakhage A.A."/>
            <person name="Valiante V."/>
        </authorList>
    </citation>
    <scope>NUCLEOTIDE SEQUENCE [LARGE SCALE GENOMIC DNA]</scope>
    <source>
        <strain evidence="5">MG11</strain>
    </source>
</reference>
<dbReference type="Pfam" id="PF03221">
    <property type="entry name" value="HTH_Tnp_Tc5"/>
    <property type="match status" value="1"/>
</dbReference>
<dbReference type="STRING" id="104259.A0A0F7U0Z7"/>
<dbReference type="Pfam" id="PF03184">
    <property type="entry name" value="DDE_1"/>
    <property type="match status" value="1"/>
</dbReference>
<dbReference type="InterPro" id="IPR050863">
    <property type="entry name" value="CenT-Element_Derived"/>
</dbReference>
<dbReference type="InterPro" id="IPR006600">
    <property type="entry name" value="HTH_CenpB_DNA-bd_dom"/>
</dbReference>
<keyword evidence="5" id="KW-1185">Reference proteome</keyword>
<evidence type="ECO:0000256" key="1">
    <source>
        <dbReference type="ARBA" id="ARBA00023125"/>
    </source>
</evidence>
<dbReference type="PANTHER" id="PTHR19303">
    <property type="entry name" value="TRANSPOSON"/>
    <property type="match status" value="1"/>
</dbReference>
<dbReference type="GO" id="GO:0003677">
    <property type="term" value="F:DNA binding"/>
    <property type="evidence" value="ECO:0007669"/>
    <property type="project" value="UniProtKB-KW"/>
</dbReference>
<evidence type="ECO:0000313" key="5">
    <source>
        <dbReference type="Proteomes" id="UP000042958"/>
    </source>
</evidence>
<dbReference type="OrthoDB" id="4207519at2759"/>
<name>A0A0F7U0Z7_PENBI</name>
<feature type="region of interest" description="Disordered" evidence="2">
    <location>
        <begin position="355"/>
        <end position="378"/>
    </location>
</feature>
<gene>
    <name evidence="4" type="ORF">PMG11_11040</name>
</gene>
<dbReference type="SUPFAM" id="SSF46689">
    <property type="entry name" value="Homeodomain-like"/>
    <property type="match status" value="1"/>
</dbReference>
<evidence type="ECO:0000256" key="2">
    <source>
        <dbReference type="SAM" id="MobiDB-lite"/>
    </source>
</evidence>
<dbReference type="EMBL" id="CDHK01000017">
    <property type="protein sequence ID" value="CEJ62543.1"/>
    <property type="molecule type" value="Genomic_DNA"/>
</dbReference>
<dbReference type="InterPro" id="IPR004875">
    <property type="entry name" value="DDE_SF_endonuclease_dom"/>
</dbReference>
<dbReference type="PROSITE" id="PS51253">
    <property type="entry name" value="HTH_CENPB"/>
    <property type="match status" value="1"/>
</dbReference>
<dbReference type="PANTHER" id="PTHR19303:SF62">
    <property type="entry name" value="HTH CENPB-TYPE DOMAIN-CONTAINING PROTEIN-RELATED"/>
    <property type="match status" value="1"/>
</dbReference>
<dbReference type="Proteomes" id="UP000042958">
    <property type="component" value="Unassembled WGS sequence"/>
</dbReference>
<organism evidence="4 5">
    <name type="scientific">Penicillium brasilianum</name>
    <dbReference type="NCBI Taxonomy" id="104259"/>
    <lineage>
        <taxon>Eukaryota</taxon>
        <taxon>Fungi</taxon>
        <taxon>Dikarya</taxon>
        <taxon>Ascomycota</taxon>
        <taxon>Pezizomycotina</taxon>
        <taxon>Eurotiomycetes</taxon>
        <taxon>Eurotiomycetidae</taxon>
        <taxon>Eurotiales</taxon>
        <taxon>Aspergillaceae</taxon>
        <taxon>Penicillium</taxon>
    </lineage>
</organism>
<feature type="domain" description="HTH CENPB-type" evidence="3">
    <location>
        <begin position="45"/>
        <end position="117"/>
    </location>
</feature>
<proteinExistence type="predicted"/>
<dbReference type="AlphaFoldDB" id="A0A0F7U0Z7"/>
<protein>
    <recommendedName>
        <fullName evidence="3">HTH CENPB-type domain-containing protein</fullName>
    </recommendedName>
</protein>
<accession>A0A0F7U0Z7</accession>